<evidence type="ECO:0000313" key="1">
    <source>
        <dbReference type="EMBL" id="SEF89386.1"/>
    </source>
</evidence>
<keyword evidence="2" id="KW-1185">Reference proteome</keyword>
<dbReference type="AlphaFoldDB" id="A0A1H5VQU5"/>
<dbReference type="EMBL" id="FNUL01000012">
    <property type="protein sequence ID" value="SEF89386.1"/>
    <property type="molecule type" value="Genomic_DNA"/>
</dbReference>
<organism evidence="1 2">
    <name type="scientific">Lachnospira multipara</name>
    <dbReference type="NCBI Taxonomy" id="28051"/>
    <lineage>
        <taxon>Bacteria</taxon>
        <taxon>Bacillati</taxon>
        <taxon>Bacillota</taxon>
        <taxon>Clostridia</taxon>
        <taxon>Lachnospirales</taxon>
        <taxon>Lachnospiraceae</taxon>
        <taxon>Lachnospira</taxon>
    </lineage>
</organism>
<dbReference type="RefSeq" id="WP_103953092.1">
    <property type="nucleotide sequence ID" value="NZ_FNUL01000012.1"/>
</dbReference>
<protein>
    <submittedName>
        <fullName evidence="1">Uncharacterized protein</fullName>
    </submittedName>
</protein>
<reference evidence="1 2" key="1">
    <citation type="submission" date="2016-10" db="EMBL/GenBank/DDBJ databases">
        <authorList>
            <person name="de Groot N.N."/>
        </authorList>
    </citation>
    <scope>NUCLEOTIDE SEQUENCE [LARGE SCALE GENOMIC DNA]</scope>
    <source>
        <strain evidence="1 2">D15d</strain>
    </source>
</reference>
<accession>A0A1H5VQU5</accession>
<dbReference type="Proteomes" id="UP000236726">
    <property type="component" value="Unassembled WGS sequence"/>
</dbReference>
<gene>
    <name evidence="1" type="ORF">SAMN05216537_11226</name>
</gene>
<proteinExistence type="predicted"/>
<evidence type="ECO:0000313" key="2">
    <source>
        <dbReference type="Proteomes" id="UP000236726"/>
    </source>
</evidence>
<name>A0A1H5VQU5_9FIRM</name>
<sequence length="63" mass="7361">MKHHYVYVLEIRVNGKLIHQVDIFESYKCAENAAKEISLKPNETTNIAVVEYNAYMNKLAKLY</sequence>